<feature type="domain" description="Phospholipase C/D" evidence="1">
    <location>
        <begin position="5"/>
        <end position="140"/>
    </location>
</feature>
<organism evidence="2 3">
    <name type="scientific">Candidatus Campbellbacteria bacterium RIFCSPHIGHO2_12_FULL_35_10</name>
    <dbReference type="NCBI Taxonomy" id="1797578"/>
    <lineage>
        <taxon>Bacteria</taxon>
        <taxon>Candidatus Campbelliibacteriota</taxon>
    </lineage>
</organism>
<reference evidence="2 3" key="1">
    <citation type="journal article" date="2016" name="Nat. Commun.">
        <title>Thousands of microbial genomes shed light on interconnected biogeochemical processes in an aquifer system.</title>
        <authorList>
            <person name="Anantharaman K."/>
            <person name="Brown C.T."/>
            <person name="Hug L.A."/>
            <person name="Sharon I."/>
            <person name="Castelle C.J."/>
            <person name="Probst A.J."/>
            <person name="Thomas B.C."/>
            <person name="Singh A."/>
            <person name="Wilkins M.J."/>
            <person name="Karaoz U."/>
            <person name="Brodie E.L."/>
            <person name="Williams K.H."/>
            <person name="Hubbard S.S."/>
            <person name="Banfield J.F."/>
        </authorList>
    </citation>
    <scope>NUCLEOTIDE SEQUENCE [LARGE SCALE GENOMIC DNA]</scope>
</reference>
<dbReference type="Pfam" id="PF00882">
    <property type="entry name" value="Zn_dep_PLPC"/>
    <property type="match status" value="1"/>
</dbReference>
<evidence type="ECO:0000313" key="3">
    <source>
        <dbReference type="Proteomes" id="UP000185891"/>
    </source>
</evidence>
<name>A0A1F5ENA1_9BACT</name>
<evidence type="ECO:0000259" key="1">
    <source>
        <dbReference type="Pfam" id="PF00882"/>
    </source>
</evidence>
<sequence length="301" mass="35499">MKENTHLYFAEKVFSRLENKTLKKILEKNFDYYILGSVFPDVFYHNKKTADISQIIHGRGRDKTNELIFDFLNFAKEKQDEKSLAFTLGYISHYVLDSQMHPVVYYFTGNYYDKDPIKRFGSMLRHRQLETFWDKKITKDFILCKKMKISALKHFGLSGIIYEKFGIDKDHLIKIFSECRTNNLLFRNYGAFLLLKVLIFVGIYKNESVKGFFLFTKNKELENLDDELKYQDLITGEQKINTLDGLMKEGGDRAVNLFELTFSYYLRDIPFENLEAKIPGESLDTGKIKYSVEDIVYTKYS</sequence>
<dbReference type="Proteomes" id="UP000185891">
    <property type="component" value="Unassembled WGS sequence"/>
</dbReference>
<evidence type="ECO:0000313" key="2">
    <source>
        <dbReference type="EMBL" id="OGD68706.1"/>
    </source>
</evidence>
<dbReference type="AlphaFoldDB" id="A0A1F5ENA1"/>
<accession>A0A1F5ENA1</accession>
<proteinExistence type="predicted"/>
<protein>
    <recommendedName>
        <fullName evidence="1">Phospholipase C/D domain-containing protein</fullName>
    </recommendedName>
</protein>
<gene>
    <name evidence="2" type="ORF">A3E89_01845</name>
</gene>
<dbReference type="InterPro" id="IPR029002">
    <property type="entry name" value="PLPC/GPLD1"/>
</dbReference>
<dbReference type="EMBL" id="MFAA01000026">
    <property type="protein sequence ID" value="OGD68706.1"/>
    <property type="molecule type" value="Genomic_DNA"/>
</dbReference>
<comment type="caution">
    <text evidence="2">The sequence shown here is derived from an EMBL/GenBank/DDBJ whole genome shotgun (WGS) entry which is preliminary data.</text>
</comment>